<dbReference type="Proteomes" id="UP000507470">
    <property type="component" value="Unassembled WGS sequence"/>
</dbReference>
<proteinExistence type="predicted"/>
<organism evidence="1 2">
    <name type="scientific">Mytilus coruscus</name>
    <name type="common">Sea mussel</name>
    <dbReference type="NCBI Taxonomy" id="42192"/>
    <lineage>
        <taxon>Eukaryota</taxon>
        <taxon>Metazoa</taxon>
        <taxon>Spiralia</taxon>
        <taxon>Lophotrochozoa</taxon>
        <taxon>Mollusca</taxon>
        <taxon>Bivalvia</taxon>
        <taxon>Autobranchia</taxon>
        <taxon>Pteriomorphia</taxon>
        <taxon>Mytilida</taxon>
        <taxon>Mytiloidea</taxon>
        <taxon>Mytilidae</taxon>
        <taxon>Mytilinae</taxon>
        <taxon>Mytilus</taxon>
    </lineage>
</organism>
<dbReference type="EMBL" id="CACVKT020010252">
    <property type="protein sequence ID" value="CAC5425524.1"/>
    <property type="molecule type" value="Genomic_DNA"/>
</dbReference>
<reference evidence="1 2" key="1">
    <citation type="submission" date="2020-06" db="EMBL/GenBank/DDBJ databases">
        <authorList>
            <person name="Li R."/>
            <person name="Bekaert M."/>
        </authorList>
    </citation>
    <scope>NUCLEOTIDE SEQUENCE [LARGE SCALE GENOMIC DNA]</scope>
    <source>
        <strain evidence="2">wild</strain>
    </source>
</reference>
<dbReference type="AlphaFoldDB" id="A0A6J8EYE5"/>
<keyword evidence="2" id="KW-1185">Reference proteome</keyword>
<name>A0A6J8EYE5_MYTCO</name>
<evidence type="ECO:0000313" key="2">
    <source>
        <dbReference type="Proteomes" id="UP000507470"/>
    </source>
</evidence>
<evidence type="ECO:0008006" key="3">
    <source>
        <dbReference type="Google" id="ProtNLM"/>
    </source>
</evidence>
<sequence length="153" mass="17449">MPKVQHSTKLRIVQLYREGWRPYAIRKQLADESQVLSKSSIQCIIDKHKSGHFTSINAIITKHVVFQKINDQDITTIDNAFSNDCNLSARDIQRLLLVKNNTEVSLSTVGKAIDAAGWVSTAPRYCQLIRDANKELGLNFAKTRFKIMKIFKM</sequence>
<evidence type="ECO:0000313" key="1">
    <source>
        <dbReference type="EMBL" id="CAC5425524.1"/>
    </source>
</evidence>
<gene>
    <name evidence="1" type="ORF">MCOR_57333</name>
</gene>
<protein>
    <recommendedName>
        <fullName evidence="3">Transposase Tc1-like domain-containing protein</fullName>
    </recommendedName>
</protein>
<accession>A0A6J8EYE5</accession>